<evidence type="ECO:0000313" key="2">
    <source>
        <dbReference type="EMBL" id="MDL4843259.1"/>
    </source>
</evidence>
<dbReference type="EMBL" id="JASTZU010000063">
    <property type="protein sequence ID" value="MDL4843259.1"/>
    <property type="molecule type" value="Genomic_DNA"/>
</dbReference>
<protein>
    <submittedName>
        <fullName evidence="2">DUF2264 domain-containing protein</fullName>
    </submittedName>
</protein>
<reference evidence="2 3" key="1">
    <citation type="submission" date="2023-06" db="EMBL/GenBank/DDBJ databases">
        <title>Aquibacillus rhizosphaerae LR5S19.</title>
        <authorList>
            <person name="Sun J.-Q."/>
        </authorList>
    </citation>
    <scope>NUCLEOTIDE SEQUENCE [LARGE SCALE GENOMIC DNA]</scope>
    <source>
        <strain evidence="2 3">LR5S19</strain>
    </source>
</reference>
<evidence type="ECO:0000259" key="1">
    <source>
        <dbReference type="Pfam" id="PF10022"/>
    </source>
</evidence>
<proteinExistence type="predicted"/>
<keyword evidence="3" id="KW-1185">Reference proteome</keyword>
<dbReference type="PANTHER" id="PTHR35339:SF3">
    <property type="entry name" value="DUF2264 DOMAIN-CONTAINING PROTEIN"/>
    <property type="match status" value="1"/>
</dbReference>
<dbReference type="RefSeq" id="WP_285934554.1">
    <property type="nucleotide sequence ID" value="NZ_JASTZU010000063.1"/>
</dbReference>
<dbReference type="InterPro" id="IPR049349">
    <property type="entry name" value="DUF2264_N"/>
</dbReference>
<dbReference type="PANTHER" id="PTHR35339">
    <property type="entry name" value="LINALOOL DEHYDRATASE_ISOMERASE DOMAIN-CONTAINING PROTEIN"/>
    <property type="match status" value="1"/>
</dbReference>
<dbReference type="Pfam" id="PF10022">
    <property type="entry name" value="DUF2264"/>
    <property type="match status" value="1"/>
</dbReference>
<comment type="caution">
    <text evidence="2">The sequence shown here is derived from an EMBL/GenBank/DDBJ whole genome shotgun (WGS) entry which is preliminary data.</text>
</comment>
<dbReference type="Proteomes" id="UP001235343">
    <property type="component" value="Unassembled WGS sequence"/>
</dbReference>
<dbReference type="InterPro" id="IPR016624">
    <property type="entry name" value="UCP014753"/>
</dbReference>
<sequence length="379" mass="43066">MSNINDRAYWLKTMLKIANPVLTSLANKQLKQRMPVEGKNEGQKDYTHLEAFARLVCGMAPWIENGPEDGEEGLLRKQYAELIRSGIKEATDQLSPDYMNFSNGHQPIVDTAFLAHALVRAPKELIGKLEPTVKIKVIEALKQTRTRKPHFNNWLLFSAMIETALYILEEDWDQMRVDYALKQHEQWYVGDGVYGDGPAFHADYYNSFVIQPMMVDIIDHVAHLSPDWQEMKSKIHQRAIRYAVILERSISPEGTFPIVGRSIAYRFGAFQHLAQMALQQRLDDSLKPAQVRCALTAVIRRLIEMPGTFDDEGWLKIGLCGHQPQLGEPYISTGSLYLCATVFLPLGLSSDDSFWQGEEEWTTKKAWSGKSISIDAALH</sequence>
<organism evidence="2 3">
    <name type="scientific">Aquibacillus rhizosphaerae</name>
    <dbReference type="NCBI Taxonomy" id="3051431"/>
    <lineage>
        <taxon>Bacteria</taxon>
        <taxon>Bacillati</taxon>
        <taxon>Bacillota</taxon>
        <taxon>Bacilli</taxon>
        <taxon>Bacillales</taxon>
        <taxon>Bacillaceae</taxon>
        <taxon>Aquibacillus</taxon>
    </lineage>
</organism>
<dbReference type="PIRSF" id="PIRSF014753">
    <property type="entry name" value="UCP014753"/>
    <property type="match status" value="1"/>
</dbReference>
<gene>
    <name evidence="2" type="ORF">QQS35_22760</name>
</gene>
<name>A0ABT7LCU5_9BACI</name>
<accession>A0ABT7LCU5</accession>
<feature type="domain" description="DUF2264" evidence="1">
    <location>
        <begin position="6"/>
        <end position="360"/>
    </location>
</feature>
<evidence type="ECO:0000313" key="3">
    <source>
        <dbReference type="Proteomes" id="UP001235343"/>
    </source>
</evidence>